<name>A0A1N6E8B5_9MICO</name>
<dbReference type="AlphaFoldDB" id="A0A1N6E8B5"/>
<dbReference type="PANTHER" id="PTHR34385:SF1">
    <property type="entry name" value="PEPTIDOGLYCAN L-ALANYL-D-GLUTAMATE ENDOPEPTIDASE CWLK"/>
    <property type="match status" value="1"/>
</dbReference>
<reference evidence="4" key="1">
    <citation type="submission" date="2016-11" db="EMBL/GenBank/DDBJ databases">
        <authorList>
            <person name="Varghese N."/>
            <person name="Submissions S."/>
        </authorList>
    </citation>
    <scope>NUCLEOTIDE SEQUENCE [LARGE SCALE GENOMIC DNA]</scope>
    <source>
        <strain evidence="4">DSM 8595</strain>
    </source>
</reference>
<protein>
    <submittedName>
        <fullName evidence="3">D-alanyl-D-alanine carboxypeptidase</fullName>
    </submittedName>
</protein>
<proteinExistence type="predicted"/>
<organism evidence="3 4">
    <name type="scientific">Agromyces cerinus subsp. cerinus</name>
    <dbReference type="NCBI Taxonomy" id="232089"/>
    <lineage>
        <taxon>Bacteria</taxon>
        <taxon>Bacillati</taxon>
        <taxon>Actinomycetota</taxon>
        <taxon>Actinomycetes</taxon>
        <taxon>Micrococcales</taxon>
        <taxon>Microbacteriaceae</taxon>
        <taxon>Agromyces</taxon>
    </lineage>
</organism>
<dbReference type="Proteomes" id="UP000184699">
    <property type="component" value="Unassembled WGS sequence"/>
</dbReference>
<keyword evidence="3" id="KW-0121">Carboxypeptidase</keyword>
<dbReference type="CDD" id="cd14846">
    <property type="entry name" value="Peptidase_M15_like"/>
    <property type="match status" value="1"/>
</dbReference>
<feature type="chain" id="PRO_5039127307" evidence="1">
    <location>
        <begin position="23"/>
        <end position="196"/>
    </location>
</feature>
<dbReference type="InterPro" id="IPR009045">
    <property type="entry name" value="Zn_M74/Hedgehog-like"/>
</dbReference>
<gene>
    <name evidence="3" type="ORF">SAMN05443544_1205</name>
</gene>
<dbReference type="GO" id="GO:0004180">
    <property type="term" value="F:carboxypeptidase activity"/>
    <property type="evidence" value="ECO:0007669"/>
    <property type="project" value="UniProtKB-KW"/>
</dbReference>
<sequence>MVLIAIVVAVTMMVGSLARSLAATSAGPADTQPQGGVAMAAADGAVTEADGAMPAGVSAFDEQHPGIVNLDPDLLQALRDAASDAREDGIEFVVNSGWRSPEYQEQLLRDAVADYGSEQEAARWVATAETSAHVAGGAVDVGSYDATDWLAEHGARYGLCPIYDNEPWHFELHPEAIDEGCPAKYFDPTEDPRMQQ</sequence>
<keyword evidence="3" id="KW-0645">Protease</keyword>
<dbReference type="EMBL" id="FSRJ01000001">
    <property type="protein sequence ID" value="SIN79260.1"/>
    <property type="molecule type" value="Genomic_DNA"/>
</dbReference>
<dbReference type="InterPro" id="IPR003709">
    <property type="entry name" value="VanY-like_core_dom"/>
</dbReference>
<keyword evidence="1" id="KW-0732">Signal</keyword>
<evidence type="ECO:0000259" key="2">
    <source>
        <dbReference type="Pfam" id="PF02557"/>
    </source>
</evidence>
<accession>A0A1N6E8B5</accession>
<dbReference type="Pfam" id="PF02557">
    <property type="entry name" value="VanY"/>
    <property type="match status" value="1"/>
</dbReference>
<dbReference type="InterPro" id="IPR052179">
    <property type="entry name" value="DD-CPase-like"/>
</dbReference>
<evidence type="ECO:0000256" key="1">
    <source>
        <dbReference type="SAM" id="SignalP"/>
    </source>
</evidence>
<feature type="signal peptide" evidence="1">
    <location>
        <begin position="1"/>
        <end position="22"/>
    </location>
</feature>
<feature type="domain" description="D-alanyl-D-alanine carboxypeptidase-like core" evidence="2">
    <location>
        <begin position="70"/>
        <end position="171"/>
    </location>
</feature>
<dbReference type="SUPFAM" id="SSF55166">
    <property type="entry name" value="Hedgehog/DD-peptidase"/>
    <property type="match status" value="1"/>
</dbReference>
<dbReference type="PANTHER" id="PTHR34385">
    <property type="entry name" value="D-ALANYL-D-ALANINE CARBOXYPEPTIDASE"/>
    <property type="match status" value="1"/>
</dbReference>
<keyword evidence="3" id="KW-0378">Hydrolase</keyword>
<evidence type="ECO:0000313" key="3">
    <source>
        <dbReference type="EMBL" id="SIN79260.1"/>
    </source>
</evidence>
<dbReference type="GO" id="GO:0006508">
    <property type="term" value="P:proteolysis"/>
    <property type="evidence" value="ECO:0007669"/>
    <property type="project" value="InterPro"/>
</dbReference>
<dbReference type="Gene3D" id="3.30.1380.10">
    <property type="match status" value="1"/>
</dbReference>
<keyword evidence="4" id="KW-1185">Reference proteome</keyword>
<evidence type="ECO:0000313" key="4">
    <source>
        <dbReference type="Proteomes" id="UP000184699"/>
    </source>
</evidence>
<dbReference type="STRING" id="232089.SAMN05443544_1205"/>